<gene>
    <name evidence="1" type="ORF">MEUPH1_LOCUS14487</name>
</gene>
<protein>
    <submittedName>
        <fullName evidence="1">Uncharacterized protein</fullName>
    </submittedName>
</protein>
<name>A0AAV0WU98_9HEMI</name>
<accession>A0AAV0WU98</accession>
<dbReference type="AlphaFoldDB" id="A0AAV0WU98"/>
<reference evidence="1 2" key="1">
    <citation type="submission" date="2023-01" db="EMBL/GenBank/DDBJ databases">
        <authorList>
            <person name="Whitehead M."/>
        </authorList>
    </citation>
    <scope>NUCLEOTIDE SEQUENCE [LARGE SCALE GENOMIC DNA]</scope>
</reference>
<sequence>MRFKKKNKDDDDDYSEVDKNVPIGFTHETGHYHNVNSHMVAKSQSGTNNGTPKCYDNTAIIEPPRLFRRRLNTYNLVLFYVFIYNRLHSEGFVLMSC</sequence>
<evidence type="ECO:0000313" key="2">
    <source>
        <dbReference type="Proteomes" id="UP001160148"/>
    </source>
</evidence>
<evidence type="ECO:0000313" key="1">
    <source>
        <dbReference type="EMBL" id="CAI6359036.1"/>
    </source>
</evidence>
<comment type="caution">
    <text evidence="1">The sequence shown here is derived from an EMBL/GenBank/DDBJ whole genome shotgun (WGS) entry which is preliminary data.</text>
</comment>
<dbReference type="Proteomes" id="UP001160148">
    <property type="component" value="Unassembled WGS sequence"/>
</dbReference>
<dbReference type="EMBL" id="CARXXK010000002">
    <property type="protein sequence ID" value="CAI6359036.1"/>
    <property type="molecule type" value="Genomic_DNA"/>
</dbReference>
<proteinExistence type="predicted"/>
<keyword evidence="2" id="KW-1185">Reference proteome</keyword>
<organism evidence="1 2">
    <name type="scientific">Macrosiphum euphorbiae</name>
    <name type="common">potato aphid</name>
    <dbReference type="NCBI Taxonomy" id="13131"/>
    <lineage>
        <taxon>Eukaryota</taxon>
        <taxon>Metazoa</taxon>
        <taxon>Ecdysozoa</taxon>
        <taxon>Arthropoda</taxon>
        <taxon>Hexapoda</taxon>
        <taxon>Insecta</taxon>
        <taxon>Pterygota</taxon>
        <taxon>Neoptera</taxon>
        <taxon>Paraneoptera</taxon>
        <taxon>Hemiptera</taxon>
        <taxon>Sternorrhyncha</taxon>
        <taxon>Aphidomorpha</taxon>
        <taxon>Aphidoidea</taxon>
        <taxon>Aphididae</taxon>
        <taxon>Macrosiphini</taxon>
        <taxon>Macrosiphum</taxon>
    </lineage>
</organism>